<protein>
    <recommendedName>
        <fullName evidence="4">Siderophore biosynthesis</fullName>
    </recommendedName>
</protein>
<evidence type="ECO:0000256" key="1">
    <source>
        <dbReference type="SAM" id="MobiDB-lite"/>
    </source>
</evidence>
<keyword evidence="3" id="KW-1185">Reference proteome</keyword>
<dbReference type="EMBL" id="JAAQHG020000001">
    <property type="protein sequence ID" value="KAL1591228.1"/>
    <property type="molecule type" value="Genomic_DNA"/>
</dbReference>
<name>A0AB34L7X8_9PEZI</name>
<sequence>MRASTNTILATATFAIYASARTDLEGCTSTDVSSPAGASLAWYVPGTGELCEFLDCGGGRAPPKTTVPGCPQYSGTETYSPSFLPGYQAAATSAPATTAAAQSTAESADSSSEDVTTSSSFDWSALESDTAISSWDLYTTLGSATGPIPASTATSEAGITSSPASSPLTSESSTLIAQTTAAAGAASNGTTTGGRPSNGTISNATASANPSAPISGSNAAGTAQAWVGSAGLVMGLGAIVAAL</sequence>
<evidence type="ECO:0000313" key="3">
    <source>
        <dbReference type="Proteomes" id="UP000803884"/>
    </source>
</evidence>
<dbReference type="RefSeq" id="XP_069234333.1">
    <property type="nucleotide sequence ID" value="XM_069368691.1"/>
</dbReference>
<proteinExistence type="predicted"/>
<evidence type="ECO:0008006" key="4">
    <source>
        <dbReference type="Google" id="ProtNLM"/>
    </source>
</evidence>
<organism evidence="2 3">
    <name type="scientific">Cladosporium halotolerans</name>
    <dbReference type="NCBI Taxonomy" id="1052096"/>
    <lineage>
        <taxon>Eukaryota</taxon>
        <taxon>Fungi</taxon>
        <taxon>Dikarya</taxon>
        <taxon>Ascomycota</taxon>
        <taxon>Pezizomycotina</taxon>
        <taxon>Dothideomycetes</taxon>
        <taxon>Dothideomycetidae</taxon>
        <taxon>Cladosporiales</taxon>
        <taxon>Cladosporiaceae</taxon>
        <taxon>Cladosporium</taxon>
    </lineage>
</organism>
<feature type="region of interest" description="Disordered" evidence="1">
    <location>
        <begin position="152"/>
        <end position="219"/>
    </location>
</feature>
<gene>
    <name evidence="2" type="ORF">WHR41_00085</name>
</gene>
<feature type="compositionally biased region" description="Low complexity" evidence="1">
    <location>
        <begin position="98"/>
        <end position="120"/>
    </location>
</feature>
<comment type="caution">
    <text evidence="2">The sequence shown here is derived from an EMBL/GenBank/DDBJ whole genome shotgun (WGS) entry which is preliminary data.</text>
</comment>
<dbReference type="AlphaFoldDB" id="A0AB34L7X8"/>
<dbReference type="GeneID" id="96001529"/>
<dbReference type="Proteomes" id="UP000803884">
    <property type="component" value="Unassembled WGS sequence"/>
</dbReference>
<feature type="region of interest" description="Disordered" evidence="1">
    <location>
        <begin position="98"/>
        <end position="122"/>
    </location>
</feature>
<accession>A0AB34L7X8</accession>
<evidence type="ECO:0000313" key="2">
    <source>
        <dbReference type="EMBL" id="KAL1591228.1"/>
    </source>
</evidence>
<feature type="compositionally biased region" description="Low complexity" evidence="1">
    <location>
        <begin position="160"/>
        <end position="215"/>
    </location>
</feature>
<reference evidence="2 3" key="1">
    <citation type="journal article" date="2020" name="Microbiol. Resour. Announc.">
        <title>Draft Genome Sequence of a Cladosporium Species Isolated from the Mesophotic Ascidian Didemnum maculosum.</title>
        <authorList>
            <person name="Gioti A."/>
            <person name="Siaperas R."/>
            <person name="Nikolaivits E."/>
            <person name="Le Goff G."/>
            <person name="Ouazzani J."/>
            <person name="Kotoulas G."/>
            <person name="Topakas E."/>
        </authorList>
    </citation>
    <scope>NUCLEOTIDE SEQUENCE [LARGE SCALE GENOMIC DNA]</scope>
    <source>
        <strain evidence="2 3">TM138-S3</strain>
    </source>
</reference>